<dbReference type="PANTHER" id="PTHR33639:SF2">
    <property type="entry name" value="DUF393 DOMAIN-CONTAINING PROTEIN"/>
    <property type="match status" value="1"/>
</dbReference>
<reference evidence="1 2" key="1">
    <citation type="submission" date="2016-10" db="EMBL/GenBank/DDBJ databases">
        <authorList>
            <person name="de Groot N.N."/>
        </authorList>
    </citation>
    <scope>NUCLEOTIDE SEQUENCE [LARGE SCALE GENOMIC DNA]</scope>
    <source>
        <strain evidence="1 2">CECT 7543</strain>
    </source>
</reference>
<dbReference type="RefSeq" id="WP_090183152.1">
    <property type="nucleotide sequence ID" value="NZ_LT629705.1"/>
</dbReference>
<protein>
    <submittedName>
        <fullName evidence="1">Predicted thiol-disulfide oxidoreductase YuxK, DCC family</fullName>
    </submittedName>
</protein>
<evidence type="ECO:0000313" key="1">
    <source>
        <dbReference type="EMBL" id="SDO78621.1"/>
    </source>
</evidence>
<proteinExistence type="predicted"/>
<organism evidence="1 2">
    <name type="scientific">Pseudomonas arsenicoxydans</name>
    <dbReference type="NCBI Taxonomy" id="702115"/>
    <lineage>
        <taxon>Bacteria</taxon>
        <taxon>Pseudomonadati</taxon>
        <taxon>Pseudomonadota</taxon>
        <taxon>Gammaproteobacteria</taxon>
        <taxon>Pseudomonadales</taxon>
        <taxon>Pseudomonadaceae</taxon>
        <taxon>Pseudomonas</taxon>
    </lineage>
</organism>
<evidence type="ECO:0000313" key="2">
    <source>
        <dbReference type="Proteomes" id="UP000198827"/>
    </source>
</evidence>
<dbReference type="GO" id="GO:0015035">
    <property type="term" value="F:protein-disulfide reductase activity"/>
    <property type="evidence" value="ECO:0007669"/>
    <property type="project" value="InterPro"/>
</dbReference>
<dbReference type="Proteomes" id="UP000198827">
    <property type="component" value="Chromosome I"/>
</dbReference>
<dbReference type="OrthoDB" id="9785438at2"/>
<dbReference type="EMBL" id="LT629705">
    <property type="protein sequence ID" value="SDO78621.1"/>
    <property type="molecule type" value="Genomic_DNA"/>
</dbReference>
<dbReference type="InterPro" id="IPR052927">
    <property type="entry name" value="DCC_oxidoreductase"/>
</dbReference>
<dbReference type="PANTHER" id="PTHR33639">
    <property type="entry name" value="THIOL-DISULFIDE OXIDOREDUCTASE DCC"/>
    <property type="match status" value="1"/>
</dbReference>
<dbReference type="Pfam" id="PF04134">
    <property type="entry name" value="DCC1-like"/>
    <property type="match status" value="1"/>
</dbReference>
<dbReference type="AlphaFoldDB" id="A0A1H0ME62"/>
<sequence length="150" mass="17608">MPTRQTRPSPAPLLKQGETVVLFDGVCKLCNGWAKFLIRHDLQRRVRLASVQSPEGQALLAWADLPLDQFDTMAVIRDRHYWTRSDAFFEVAALLPGRWRAVMLLRGCPRWLRDWAYDRIALNRYWLFGKYDTCLLPNPDHENRFLKAPR</sequence>
<accession>A0A1H0ME62</accession>
<gene>
    <name evidence="1" type="ORF">SAMN04489798_3850</name>
</gene>
<name>A0A1H0ME62_9PSED</name>
<dbReference type="InterPro" id="IPR007263">
    <property type="entry name" value="DCC1-like"/>
</dbReference>